<protein>
    <submittedName>
        <fullName evidence="2">Uncharacterized protein</fullName>
    </submittedName>
</protein>
<dbReference type="Proteomes" id="UP000183760">
    <property type="component" value="Unassembled WGS sequence"/>
</dbReference>
<evidence type="ECO:0000313" key="5">
    <source>
        <dbReference type="Proteomes" id="UP000321514"/>
    </source>
</evidence>
<sequence length="69" mass="8009">MTYAERVEQQREEARRELAAAEQELASGGEAARVRYARALHEADLAEARAQRHAREDWRHQHSWRLVAG</sequence>
<dbReference type="EMBL" id="BJXR01000036">
    <property type="protein sequence ID" value="GEN09866.1"/>
    <property type="molecule type" value="Genomic_DNA"/>
</dbReference>
<gene>
    <name evidence="2" type="ORF">MFU01_49030</name>
    <name evidence="3" type="ORF">SAMN05443572_107227</name>
</gene>
<evidence type="ECO:0000256" key="1">
    <source>
        <dbReference type="SAM" id="MobiDB-lite"/>
    </source>
</evidence>
<evidence type="ECO:0000313" key="3">
    <source>
        <dbReference type="EMBL" id="SEU26240.1"/>
    </source>
</evidence>
<dbReference type="EMBL" id="FOIB01000007">
    <property type="protein sequence ID" value="SEU26240.1"/>
    <property type="molecule type" value="Genomic_DNA"/>
</dbReference>
<comment type="caution">
    <text evidence="2">The sequence shown here is derived from an EMBL/GenBank/DDBJ whole genome shotgun (WGS) entry which is preliminary data.</text>
</comment>
<dbReference type="AlphaFoldDB" id="A0A511T6R9"/>
<accession>A0A511T6R9</accession>
<evidence type="ECO:0000313" key="4">
    <source>
        <dbReference type="Proteomes" id="UP000183760"/>
    </source>
</evidence>
<reference evidence="2 5" key="2">
    <citation type="submission" date="2019-07" db="EMBL/GenBank/DDBJ databases">
        <title>Whole genome shotgun sequence of Myxococcus fulvus NBRC 100333.</title>
        <authorList>
            <person name="Hosoyama A."/>
            <person name="Uohara A."/>
            <person name="Ohji S."/>
            <person name="Ichikawa N."/>
        </authorList>
    </citation>
    <scope>NUCLEOTIDE SEQUENCE [LARGE SCALE GENOMIC DNA]</scope>
    <source>
        <strain evidence="2 5">NBRC 100333</strain>
    </source>
</reference>
<dbReference type="RefSeq" id="WP_046713531.1">
    <property type="nucleotide sequence ID" value="NZ_BJXR01000036.1"/>
</dbReference>
<evidence type="ECO:0000313" key="2">
    <source>
        <dbReference type="EMBL" id="GEN09866.1"/>
    </source>
</evidence>
<reference evidence="3 4" key="1">
    <citation type="submission" date="2016-10" db="EMBL/GenBank/DDBJ databases">
        <authorList>
            <person name="Varghese N."/>
            <person name="Submissions S."/>
        </authorList>
    </citation>
    <scope>NUCLEOTIDE SEQUENCE [LARGE SCALE GENOMIC DNA]</scope>
    <source>
        <strain evidence="3 4">DSM 16525</strain>
    </source>
</reference>
<feature type="compositionally biased region" description="Basic and acidic residues" evidence="1">
    <location>
        <begin position="1"/>
        <end position="19"/>
    </location>
</feature>
<feature type="region of interest" description="Disordered" evidence="1">
    <location>
        <begin position="1"/>
        <end position="27"/>
    </location>
</feature>
<organism evidence="2 5">
    <name type="scientific">Myxococcus fulvus</name>
    <dbReference type="NCBI Taxonomy" id="33"/>
    <lineage>
        <taxon>Bacteria</taxon>
        <taxon>Pseudomonadati</taxon>
        <taxon>Myxococcota</taxon>
        <taxon>Myxococcia</taxon>
        <taxon>Myxococcales</taxon>
        <taxon>Cystobacterineae</taxon>
        <taxon>Myxococcaceae</taxon>
        <taxon>Myxococcus</taxon>
    </lineage>
</organism>
<name>A0A511T6R9_MYXFU</name>
<keyword evidence="4" id="KW-1185">Reference proteome</keyword>
<dbReference type="OrthoDB" id="5522823at2"/>
<proteinExistence type="predicted"/>
<dbReference type="STRING" id="1334629.MFUL124B02_20540"/>
<dbReference type="Proteomes" id="UP000321514">
    <property type="component" value="Unassembled WGS sequence"/>
</dbReference>